<dbReference type="InterPro" id="IPR057667">
    <property type="entry name" value="HTH_SB"/>
</dbReference>
<dbReference type="EMBL" id="JAMKFB020000022">
    <property type="protein sequence ID" value="KAL0159360.1"/>
    <property type="molecule type" value="Genomic_DNA"/>
</dbReference>
<feature type="domain" description="Sleeping Beauty transposase HTH" evidence="3">
    <location>
        <begin position="6"/>
        <end position="55"/>
    </location>
</feature>
<name>A0ABD0NDC8_CIRMR</name>
<dbReference type="InterPro" id="IPR009057">
    <property type="entry name" value="Homeodomain-like_sf"/>
</dbReference>
<feature type="region of interest" description="Disordered" evidence="1">
    <location>
        <begin position="99"/>
        <end position="121"/>
    </location>
</feature>
<dbReference type="Pfam" id="PF01498">
    <property type="entry name" value="HTH_Tnp_Tc3_2"/>
    <property type="match status" value="1"/>
</dbReference>
<keyword evidence="5" id="KW-1185">Reference proteome</keyword>
<comment type="caution">
    <text evidence="4">The sequence shown here is derived from an EMBL/GenBank/DDBJ whole genome shotgun (WGS) entry which is preliminary data.</text>
</comment>
<reference evidence="4 5" key="1">
    <citation type="submission" date="2024-05" db="EMBL/GenBank/DDBJ databases">
        <title>Genome sequencing and assembly of Indian major carp, Cirrhinus mrigala (Hamilton, 1822).</title>
        <authorList>
            <person name="Mohindra V."/>
            <person name="Chowdhury L.M."/>
            <person name="Lal K."/>
            <person name="Jena J.K."/>
        </authorList>
    </citation>
    <scope>NUCLEOTIDE SEQUENCE [LARGE SCALE GENOMIC DNA]</scope>
    <source>
        <strain evidence="4">CM1030</strain>
        <tissue evidence="4">Blood</tissue>
    </source>
</reference>
<feature type="non-terminal residue" evidence="4">
    <location>
        <position position="121"/>
    </location>
</feature>
<dbReference type="Gene3D" id="1.10.10.10">
    <property type="entry name" value="Winged helix-like DNA-binding domain superfamily/Winged helix DNA-binding domain"/>
    <property type="match status" value="1"/>
</dbReference>
<proteinExistence type="predicted"/>
<protein>
    <recommendedName>
        <fullName evidence="6">Transposase Tc1-like domain-containing protein</fullName>
    </recommendedName>
</protein>
<gene>
    <name evidence="4" type="ORF">M9458_043085</name>
</gene>
<evidence type="ECO:0000256" key="1">
    <source>
        <dbReference type="SAM" id="MobiDB-lite"/>
    </source>
</evidence>
<feature type="domain" description="Transposase Tc1-like" evidence="2">
    <location>
        <begin position="63"/>
        <end position="121"/>
    </location>
</feature>
<dbReference type="InterPro" id="IPR036388">
    <property type="entry name" value="WH-like_DNA-bd_sf"/>
</dbReference>
<evidence type="ECO:0000313" key="4">
    <source>
        <dbReference type="EMBL" id="KAL0159360.1"/>
    </source>
</evidence>
<feature type="compositionally biased region" description="Basic residues" evidence="1">
    <location>
        <begin position="102"/>
        <end position="121"/>
    </location>
</feature>
<sequence length="121" mass="14107">METRNKCKELSVDLREKTVEKHGQSQDYKSISRDLNVPVSTVRNIIKRFTAHGTVANLKINERIVDKELRLTFKQIQADLQTQGTTVSAHTIHRHLNEKGRYGRRPRRTPLLTQKHKKARL</sequence>
<accession>A0ABD0NDC8</accession>
<dbReference type="Pfam" id="PF25787">
    <property type="entry name" value="HTH_SB"/>
    <property type="match status" value="1"/>
</dbReference>
<dbReference type="SUPFAM" id="SSF46689">
    <property type="entry name" value="Homeodomain-like"/>
    <property type="match status" value="1"/>
</dbReference>
<evidence type="ECO:0008006" key="6">
    <source>
        <dbReference type="Google" id="ProtNLM"/>
    </source>
</evidence>
<dbReference type="AlphaFoldDB" id="A0ABD0NDC8"/>
<dbReference type="InterPro" id="IPR002492">
    <property type="entry name" value="Transposase_Tc1-like"/>
</dbReference>
<feature type="non-terminal residue" evidence="4">
    <location>
        <position position="1"/>
    </location>
</feature>
<evidence type="ECO:0000259" key="3">
    <source>
        <dbReference type="Pfam" id="PF25787"/>
    </source>
</evidence>
<evidence type="ECO:0000259" key="2">
    <source>
        <dbReference type="Pfam" id="PF01498"/>
    </source>
</evidence>
<organism evidence="4 5">
    <name type="scientific">Cirrhinus mrigala</name>
    <name type="common">Mrigala</name>
    <dbReference type="NCBI Taxonomy" id="683832"/>
    <lineage>
        <taxon>Eukaryota</taxon>
        <taxon>Metazoa</taxon>
        <taxon>Chordata</taxon>
        <taxon>Craniata</taxon>
        <taxon>Vertebrata</taxon>
        <taxon>Euteleostomi</taxon>
        <taxon>Actinopterygii</taxon>
        <taxon>Neopterygii</taxon>
        <taxon>Teleostei</taxon>
        <taxon>Ostariophysi</taxon>
        <taxon>Cypriniformes</taxon>
        <taxon>Cyprinidae</taxon>
        <taxon>Labeoninae</taxon>
        <taxon>Labeonini</taxon>
        <taxon>Cirrhinus</taxon>
    </lineage>
</organism>
<dbReference type="Proteomes" id="UP001529510">
    <property type="component" value="Unassembled WGS sequence"/>
</dbReference>
<evidence type="ECO:0000313" key="5">
    <source>
        <dbReference type="Proteomes" id="UP001529510"/>
    </source>
</evidence>